<reference evidence="2" key="1">
    <citation type="submission" date="2022-05" db="EMBL/GenBank/DDBJ databases">
        <authorList>
            <person name="Jo J.-H."/>
            <person name="Im W.-T."/>
        </authorList>
    </citation>
    <scope>NUCLEOTIDE SEQUENCE</scope>
    <source>
        <strain evidence="2">SE158</strain>
    </source>
</reference>
<dbReference type="Proteomes" id="UP001165363">
    <property type="component" value="Unassembled WGS sequence"/>
</dbReference>
<evidence type="ECO:0008006" key="4">
    <source>
        <dbReference type="Google" id="ProtNLM"/>
    </source>
</evidence>
<dbReference type="EMBL" id="JAMGBD010000001">
    <property type="protein sequence ID" value="MCL6683396.1"/>
    <property type="molecule type" value="Genomic_DNA"/>
</dbReference>
<feature type="compositionally biased region" description="Basic and acidic residues" evidence="1">
    <location>
        <begin position="1"/>
        <end position="10"/>
    </location>
</feature>
<evidence type="ECO:0000313" key="2">
    <source>
        <dbReference type="EMBL" id="MCL6683396.1"/>
    </source>
</evidence>
<proteinExistence type="predicted"/>
<evidence type="ECO:0000256" key="1">
    <source>
        <dbReference type="SAM" id="MobiDB-lite"/>
    </source>
</evidence>
<dbReference type="RefSeq" id="WP_249847322.1">
    <property type="nucleotide sequence ID" value="NZ_JAMGBD010000001.1"/>
</dbReference>
<sequence>MVQRDRHEEESPGLTEMVLDAEPEGERPKAQPQDHRKPPEDENELPLAGQ</sequence>
<gene>
    <name evidence="2" type="ORF">LZ536_05690</name>
</gene>
<evidence type="ECO:0000313" key="3">
    <source>
        <dbReference type="Proteomes" id="UP001165363"/>
    </source>
</evidence>
<organism evidence="2 3">
    <name type="scientific">Sphingomonas alba</name>
    <dbReference type="NCBI Taxonomy" id="2908208"/>
    <lineage>
        <taxon>Bacteria</taxon>
        <taxon>Pseudomonadati</taxon>
        <taxon>Pseudomonadota</taxon>
        <taxon>Alphaproteobacteria</taxon>
        <taxon>Sphingomonadales</taxon>
        <taxon>Sphingomonadaceae</taxon>
        <taxon>Sphingomonas</taxon>
    </lineage>
</organism>
<name>A0ABT0RL85_9SPHN</name>
<comment type="caution">
    <text evidence="2">The sequence shown here is derived from an EMBL/GenBank/DDBJ whole genome shotgun (WGS) entry which is preliminary data.</text>
</comment>
<protein>
    <recommendedName>
        <fullName evidence="4">GAGE domain-containing protein</fullName>
    </recommendedName>
</protein>
<keyword evidence="3" id="KW-1185">Reference proteome</keyword>
<feature type="compositionally biased region" description="Basic and acidic residues" evidence="1">
    <location>
        <begin position="24"/>
        <end position="40"/>
    </location>
</feature>
<accession>A0ABT0RL85</accession>
<feature type="region of interest" description="Disordered" evidence="1">
    <location>
        <begin position="1"/>
        <end position="50"/>
    </location>
</feature>